<comment type="similarity">
    <text evidence="3">Belongs to the FdhD family.</text>
</comment>
<dbReference type="Pfam" id="PF02634">
    <property type="entry name" value="FdhD-NarQ"/>
    <property type="match status" value="1"/>
</dbReference>
<reference evidence="4 5" key="2">
    <citation type="journal article" date="2020" name="Microbiol. Resour. Announc.">
        <title>Antarctic desert soil bacteria exhibit high novel natural product potential, evaluated through long-read genome sequencing and comparative genomics.</title>
        <authorList>
            <person name="Benaud N."/>
            <person name="Edwards R.J."/>
            <person name="Amos T.G."/>
            <person name="D'Agostino P.M."/>
            <person name="Gutierrez-Chavez C."/>
            <person name="Montgomery K."/>
            <person name="Nicetic I."/>
            <person name="Ferrari B.C."/>
        </authorList>
    </citation>
    <scope>NUCLEOTIDE SEQUENCE [LARGE SCALE GENOMIC DNA]</scope>
    <source>
        <strain evidence="4 5">SPB151</strain>
    </source>
</reference>
<protein>
    <recommendedName>
        <fullName evidence="3">Sulfur carrier protein FdhD</fullName>
    </recommendedName>
</protein>
<dbReference type="InterPro" id="IPR016193">
    <property type="entry name" value="Cytidine_deaminase-like"/>
</dbReference>
<evidence type="ECO:0000313" key="5">
    <source>
        <dbReference type="Proteomes" id="UP000515563"/>
    </source>
</evidence>
<keyword evidence="2 3" id="KW-0501">Molybdenum cofactor biosynthesis</keyword>
<dbReference type="KEGG" id="kqi:F1D05_36665"/>
<name>A0A7G6X859_9ACTN</name>
<evidence type="ECO:0000313" key="4">
    <source>
        <dbReference type="EMBL" id="QNE22424.1"/>
    </source>
</evidence>
<dbReference type="Proteomes" id="UP000515563">
    <property type="component" value="Chromosome"/>
</dbReference>
<dbReference type="Gene3D" id="3.10.20.10">
    <property type="match status" value="1"/>
</dbReference>
<dbReference type="PANTHER" id="PTHR30592:SF1">
    <property type="entry name" value="SULFUR CARRIER PROTEIN FDHD"/>
    <property type="match status" value="1"/>
</dbReference>
<feature type="active site" description="Cysteine persulfide intermediate" evidence="3">
    <location>
        <position position="119"/>
    </location>
</feature>
<keyword evidence="1 3" id="KW-0963">Cytoplasm</keyword>
<dbReference type="EMBL" id="CP043661">
    <property type="protein sequence ID" value="QNE22424.1"/>
    <property type="molecule type" value="Genomic_DNA"/>
</dbReference>
<dbReference type="GO" id="GO:0006777">
    <property type="term" value="P:Mo-molybdopterin cofactor biosynthetic process"/>
    <property type="evidence" value="ECO:0007669"/>
    <property type="project" value="UniProtKB-UniRule"/>
</dbReference>
<gene>
    <name evidence="3 4" type="primary">fdhD</name>
    <name evidence="4" type="ORF">F1D05_36665</name>
</gene>
<dbReference type="Gene3D" id="3.40.140.10">
    <property type="entry name" value="Cytidine Deaminase, domain 2"/>
    <property type="match status" value="1"/>
</dbReference>
<dbReference type="RefSeq" id="WP_185444836.1">
    <property type="nucleotide sequence ID" value="NZ_CP043661.1"/>
</dbReference>
<comment type="function">
    <text evidence="3">Required for formate dehydrogenase (FDH) activity. Acts as a sulfur carrier protein that transfers sulfur from IscS to the molybdenum cofactor prior to its insertion into FDH.</text>
</comment>
<dbReference type="NCBIfam" id="TIGR00129">
    <property type="entry name" value="fdhD_narQ"/>
    <property type="match status" value="1"/>
</dbReference>
<dbReference type="GO" id="GO:0005737">
    <property type="term" value="C:cytoplasm"/>
    <property type="evidence" value="ECO:0007669"/>
    <property type="project" value="UniProtKB-SubCell"/>
</dbReference>
<dbReference type="GO" id="GO:0016783">
    <property type="term" value="F:sulfurtransferase activity"/>
    <property type="evidence" value="ECO:0007669"/>
    <property type="project" value="InterPro"/>
</dbReference>
<dbReference type="GO" id="GO:0097163">
    <property type="term" value="F:sulfur carrier activity"/>
    <property type="evidence" value="ECO:0007669"/>
    <property type="project" value="UniProtKB-UniRule"/>
</dbReference>
<dbReference type="SUPFAM" id="SSF53927">
    <property type="entry name" value="Cytidine deaminase-like"/>
    <property type="match status" value="1"/>
</dbReference>
<keyword evidence="5" id="KW-1185">Reference proteome</keyword>
<evidence type="ECO:0000256" key="2">
    <source>
        <dbReference type="ARBA" id="ARBA00023150"/>
    </source>
</evidence>
<comment type="subcellular location">
    <subcellularLocation>
        <location evidence="3">Cytoplasm</location>
    </subcellularLocation>
</comment>
<proteinExistence type="inferred from homology"/>
<accession>A0A7G6X859</accession>
<sequence length="279" mass="30386">MSRGPATRFKVEVLDGDRTSRREDMVVTEEPLELRLEWPGRPPEPLVVTMRTPGSDFELAAGFCLGEGLAVRPDAISTVAYCTDVKLTRDQQFNTVTVTFDGPPDREPPQRYGVTSAACGVCGQQSLDELAERDYDPVDPVEVQLDVVRRLPDLLREAQPTFGRTGGLHAAGLFTTAGERVVVREDVGRHNAVDKVVGWTVLNQQSRKGLVLAVSGRAGYEIIQKAVAAGLGMIVAVGAPSSLAVDLARRFDLTLIGWTRGERCVIYSAPDRVLRLDNS</sequence>
<dbReference type="PANTHER" id="PTHR30592">
    <property type="entry name" value="FORMATE DEHYDROGENASE"/>
    <property type="match status" value="1"/>
</dbReference>
<organism evidence="4 5">
    <name type="scientific">Kribbella qitaiheensis</name>
    <dbReference type="NCBI Taxonomy" id="1544730"/>
    <lineage>
        <taxon>Bacteria</taxon>
        <taxon>Bacillati</taxon>
        <taxon>Actinomycetota</taxon>
        <taxon>Actinomycetes</taxon>
        <taxon>Propionibacteriales</taxon>
        <taxon>Kribbellaceae</taxon>
        <taxon>Kribbella</taxon>
    </lineage>
</organism>
<evidence type="ECO:0000256" key="1">
    <source>
        <dbReference type="ARBA" id="ARBA00022490"/>
    </source>
</evidence>
<reference evidence="5" key="1">
    <citation type="submission" date="2019-09" db="EMBL/GenBank/DDBJ databases">
        <title>Antimicrobial potential of Antarctic Bacteria.</title>
        <authorList>
            <person name="Benaud N."/>
            <person name="Edwards R.J."/>
            <person name="Ferrari B.C."/>
        </authorList>
    </citation>
    <scope>NUCLEOTIDE SEQUENCE [LARGE SCALE GENOMIC DNA]</scope>
    <source>
        <strain evidence="5">SPB151</strain>
    </source>
</reference>
<dbReference type="HAMAP" id="MF_00187">
    <property type="entry name" value="FdhD"/>
    <property type="match status" value="1"/>
</dbReference>
<evidence type="ECO:0000256" key="3">
    <source>
        <dbReference type="HAMAP-Rule" id="MF_00187"/>
    </source>
</evidence>
<dbReference type="AlphaFoldDB" id="A0A7G6X859"/>
<dbReference type="PIRSF" id="PIRSF015626">
    <property type="entry name" value="FdhD"/>
    <property type="match status" value="1"/>
</dbReference>
<keyword evidence="4" id="KW-0808">Transferase</keyword>
<dbReference type="InterPro" id="IPR003786">
    <property type="entry name" value="FdhD"/>
</dbReference>
<comment type="caution">
    <text evidence="3">Lacks conserved residue(s) required for the propagation of feature annotation.</text>
</comment>